<evidence type="ECO:0000256" key="10">
    <source>
        <dbReference type="ARBA" id="ARBA00023211"/>
    </source>
</evidence>
<comment type="caution">
    <text evidence="13">The sequence shown here is derived from an EMBL/GenBank/DDBJ whole genome shotgun (WGS) entry which is preliminary data.</text>
</comment>
<evidence type="ECO:0000256" key="4">
    <source>
        <dbReference type="ARBA" id="ARBA00022490"/>
    </source>
</evidence>
<dbReference type="PANTHER" id="PTHR33238">
    <property type="entry name" value="IRON (METAL) DEPENDENT REPRESSOR, DTXR FAMILY"/>
    <property type="match status" value="1"/>
</dbReference>
<accession>A0A0R1HHD4</accession>
<keyword evidence="4" id="KW-0963">Cytoplasm</keyword>
<dbReference type="InterPro" id="IPR036390">
    <property type="entry name" value="WH_DNA-bd_sf"/>
</dbReference>
<comment type="similarity">
    <text evidence="2">Belongs to the DtxR/MntR family.</text>
</comment>
<evidence type="ECO:0000259" key="12">
    <source>
        <dbReference type="PROSITE" id="PS50944"/>
    </source>
</evidence>
<dbReference type="InterPro" id="IPR038157">
    <property type="entry name" value="FeoA_core_dom"/>
</dbReference>
<dbReference type="PATRIC" id="fig|1423719.4.peg.959"/>
<evidence type="ECO:0000256" key="2">
    <source>
        <dbReference type="ARBA" id="ARBA00007871"/>
    </source>
</evidence>
<dbReference type="InterPro" id="IPR050536">
    <property type="entry name" value="DtxR_MntR_Metal-Reg"/>
</dbReference>
<dbReference type="AlphaFoldDB" id="A0A0R1HHD4"/>
<dbReference type="SMART" id="SM00899">
    <property type="entry name" value="FeoA"/>
    <property type="match status" value="1"/>
</dbReference>
<gene>
    <name evidence="13" type="ORF">FC66_GL000943</name>
</gene>
<dbReference type="InterPro" id="IPR007167">
    <property type="entry name" value="Fe-transptr_FeoA-like"/>
</dbReference>
<evidence type="ECO:0000256" key="3">
    <source>
        <dbReference type="ARBA" id="ARBA00011738"/>
    </source>
</evidence>
<evidence type="ECO:0000256" key="9">
    <source>
        <dbReference type="ARBA" id="ARBA00023163"/>
    </source>
</evidence>
<sequence>MTKNESSNMTPMKEDYLKIIFELGGTQKKISNKQIALSLNIAAGSVTEMVNKLVKEELVEHTPYAGISLTKPGILLAEDLVRKHRLWECFLVYKLNYKLQDVDGESELLEHVTSEYLLDHLNEFLGYLTHCPHGGVIPDKEGNYEEDSHLVLEAVEDGTKVNIERFIDNHDLLTYLDDLELHIGDKLTVVSHAPFEGPVEIKLENTGEVRNISYKAAHYIFVK</sequence>
<dbReference type="Pfam" id="PF02742">
    <property type="entry name" value="Fe_dep_repr_C"/>
    <property type="match status" value="1"/>
</dbReference>
<dbReference type="SUPFAM" id="SSF47979">
    <property type="entry name" value="Iron-dependent repressor protein, dimerization domain"/>
    <property type="match status" value="1"/>
</dbReference>
<dbReference type="Pfam" id="PF04023">
    <property type="entry name" value="FeoA"/>
    <property type="match status" value="1"/>
</dbReference>
<evidence type="ECO:0000256" key="11">
    <source>
        <dbReference type="ARBA" id="ARBA00032593"/>
    </source>
</evidence>
<evidence type="ECO:0000313" key="13">
    <source>
        <dbReference type="EMBL" id="KRK45982.1"/>
    </source>
</evidence>
<dbReference type="GO" id="GO:0005737">
    <property type="term" value="C:cytoplasm"/>
    <property type="evidence" value="ECO:0007669"/>
    <property type="project" value="UniProtKB-SubCell"/>
</dbReference>
<dbReference type="GO" id="GO:0046914">
    <property type="term" value="F:transition metal ion binding"/>
    <property type="evidence" value="ECO:0007669"/>
    <property type="project" value="InterPro"/>
</dbReference>
<dbReference type="GO" id="GO:0003700">
    <property type="term" value="F:DNA-binding transcription factor activity"/>
    <property type="evidence" value="ECO:0007669"/>
    <property type="project" value="InterPro"/>
</dbReference>
<evidence type="ECO:0000256" key="6">
    <source>
        <dbReference type="ARBA" id="ARBA00023015"/>
    </source>
</evidence>
<name>A0A0R1HHD4_9LACO</name>
<dbReference type="InterPro" id="IPR001367">
    <property type="entry name" value="Fe_dep_repressor"/>
</dbReference>
<dbReference type="STRING" id="1423719.FC66_GL000943"/>
<dbReference type="Gene3D" id="1.10.10.10">
    <property type="entry name" value="Winged helix-like DNA-binding domain superfamily/Winged helix DNA-binding domain"/>
    <property type="match status" value="1"/>
</dbReference>
<dbReference type="InterPro" id="IPR022687">
    <property type="entry name" value="HTH_DTXR"/>
</dbReference>
<proteinExistence type="inferred from homology"/>
<dbReference type="EMBL" id="AZDI01000003">
    <property type="protein sequence ID" value="KRK45982.1"/>
    <property type="molecule type" value="Genomic_DNA"/>
</dbReference>
<dbReference type="PANTHER" id="PTHR33238:SF11">
    <property type="entry name" value="TRANSCRIPTIONAL REGULATOR MNTR"/>
    <property type="match status" value="1"/>
</dbReference>
<dbReference type="SMART" id="SM00529">
    <property type="entry name" value="HTH_DTXR"/>
    <property type="match status" value="1"/>
</dbReference>
<dbReference type="GO" id="GO:0046983">
    <property type="term" value="F:protein dimerization activity"/>
    <property type="evidence" value="ECO:0007669"/>
    <property type="project" value="InterPro"/>
</dbReference>
<reference evidence="13 14" key="1">
    <citation type="journal article" date="2015" name="Genome Announc.">
        <title>Expanding the biotechnology potential of lactobacilli through comparative genomics of 213 strains and associated genera.</title>
        <authorList>
            <person name="Sun Z."/>
            <person name="Harris H.M."/>
            <person name="McCann A."/>
            <person name="Guo C."/>
            <person name="Argimon S."/>
            <person name="Zhang W."/>
            <person name="Yang X."/>
            <person name="Jeffery I.B."/>
            <person name="Cooney J.C."/>
            <person name="Kagawa T.F."/>
            <person name="Liu W."/>
            <person name="Song Y."/>
            <person name="Salvetti E."/>
            <person name="Wrobel A."/>
            <person name="Rasinkangas P."/>
            <person name="Parkhill J."/>
            <person name="Rea M.C."/>
            <person name="O'Sullivan O."/>
            <person name="Ritari J."/>
            <person name="Douillard F.P."/>
            <person name="Paul Ross R."/>
            <person name="Yang R."/>
            <person name="Briner A.E."/>
            <person name="Felis G.E."/>
            <person name="de Vos W.M."/>
            <person name="Barrangou R."/>
            <person name="Klaenhammer T.R."/>
            <person name="Caufield P.W."/>
            <person name="Cui Y."/>
            <person name="Zhang H."/>
            <person name="O'Toole P.W."/>
        </authorList>
    </citation>
    <scope>NUCLEOTIDE SEQUENCE [LARGE SCALE GENOMIC DNA]</scope>
    <source>
        <strain evidence="13 14">DSM 15638</strain>
    </source>
</reference>
<evidence type="ECO:0000256" key="8">
    <source>
        <dbReference type="ARBA" id="ARBA00023159"/>
    </source>
</evidence>
<evidence type="ECO:0000256" key="5">
    <source>
        <dbReference type="ARBA" id="ARBA00022491"/>
    </source>
</evidence>
<comment type="subcellular location">
    <subcellularLocation>
        <location evidence="1">Cytoplasm</location>
    </subcellularLocation>
</comment>
<dbReference type="Gene3D" id="2.30.30.90">
    <property type="match status" value="1"/>
</dbReference>
<dbReference type="Pfam" id="PF01325">
    <property type="entry name" value="Fe_dep_repress"/>
    <property type="match status" value="1"/>
</dbReference>
<dbReference type="InterPro" id="IPR036388">
    <property type="entry name" value="WH-like_DNA-bd_sf"/>
</dbReference>
<dbReference type="PROSITE" id="PS50944">
    <property type="entry name" value="HTH_DTXR"/>
    <property type="match status" value="1"/>
</dbReference>
<keyword evidence="10" id="KW-0464">Manganese</keyword>
<keyword evidence="6" id="KW-0805">Transcription regulation</keyword>
<dbReference type="InterPro" id="IPR036421">
    <property type="entry name" value="Fe_dep_repressor_sf"/>
</dbReference>
<evidence type="ECO:0000256" key="7">
    <source>
        <dbReference type="ARBA" id="ARBA00023125"/>
    </source>
</evidence>
<dbReference type="SUPFAM" id="SSF46785">
    <property type="entry name" value="Winged helix' DNA-binding domain"/>
    <property type="match status" value="1"/>
</dbReference>
<feature type="domain" description="HTH dtxR-type" evidence="12">
    <location>
        <begin position="9"/>
        <end position="70"/>
    </location>
</feature>
<dbReference type="InterPro" id="IPR022689">
    <property type="entry name" value="Iron_dep_repressor"/>
</dbReference>
<organism evidence="13 14">
    <name type="scientific">Dellaglioa algida DSM 15638</name>
    <dbReference type="NCBI Taxonomy" id="1423719"/>
    <lineage>
        <taxon>Bacteria</taxon>
        <taxon>Bacillati</taxon>
        <taxon>Bacillota</taxon>
        <taxon>Bacilli</taxon>
        <taxon>Lactobacillales</taxon>
        <taxon>Lactobacillaceae</taxon>
        <taxon>Dellaglioa</taxon>
    </lineage>
</organism>
<keyword evidence="14" id="KW-1185">Reference proteome</keyword>
<keyword evidence="5" id="KW-0678">Repressor</keyword>
<evidence type="ECO:0000313" key="14">
    <source>
        <dbReference type="Proteomes" id="UP000051450"/>
    </source>
</evidence>
<comment type="subunit">
    <text evidence="3">Homodimer.</text>
</comment>
<keyword evidence="8" id="KW-0010">Activator</keyword>
<keyword evidence="7" id="KW-0238">DNA-binding</keyword>
<dbReference type="Proteomes" id="UP000051450">
    <property type="component" value="Unassembled WGS sequence"/>
</dbReference>
<protein>
    <recommendedName>
        <fullName evidence="11">Manganese transport regulator</fullName>
    </recommendedName>
</protein>
<keyword evidence="9" id="KW-0804">Transcription</keyword>
<dbReference type="GO" id="GO:0003677">
    <property type="term" value="F:DNA binding"/>
    <property type="evidence" value="ECO:0007669"/>
    <property type="project" value="UniProtKB-KW"/>
</dbReference>
<evidence type="ECO:0000256" key="1">
    <source>
        <dbReference type="ARBA" id="ARBA00004496"/>
    </source>
</evidence>